<dbReference type="SUPFAM" id="SSF52172">
    <property type="entry name" value="CheY-like"/>
    <property type="match status" value="1"/>
</dbReference>
<dbReference type="EMBL" id="ABOX02000008">
    <property type="protein sequence ID" value="EEF61790.1"/>
    <property type="molecule type" value="Genomic_DNA"/>
</dbReference>
<dbReference type="PANTHER" id="PTHR44520:SF1">
    <property type="entry name" value="TWO-COMPONENT SYSTEM REGULATORY PROTEIN"/>
    <property type="match status" value="1"/>
</dbReference>
<dbReference type="CDD" id="cd17557">
    <property type="entry name" value="REC_Rcp-like"/>
    <property type="match status" value="1"/>
</dbReference>
<dbReference type="InterPro" id="IPR011006">
    <property type="entry name" value="CheY-like_superfamily"/>
</dbReference>
<dbReference type="Proteomes" id="UP000003688">
    <property type="component" value="Unassembled WGS sequence"/>
</dbReference>
<sequence length="152" mass="17260">MTTEPTFPANPIILLVEDMDNDVRLMQIACKKAGYQNELQRAKNGVEAIAYLKGEGLYGNRDRFPFPTAMLLDLNMPQKDGFEVLTWLKQQPRLKRFPIFVLTASSQERDIELALDLGANGYLVKPSTITELIEMAECLHRWLGFNQFAALP</sequence>
<dbReference type="InterPro" id="IPR001789">
    <property type="entry name" value="Sig_transdc_resp-reg_receiver"/>
</dbReference>
<dbReference type="RefSeq" id="WP_007414324.1">
    <property type="nucleotide sequence ID" value="NZ_ABOX02000008.1"/>
</dbReference>
<dbReference type="STRING" id="320771.Cflav_PD4830"/>
<reference evidence="3 4" key="1">
    <citation type="journal article" date="2011" name="J. Bacteriol.">
        <title>Genome sequence of 'Pedosphaera parvula' Ellin514, an aerobic Verrucomicrobial isolate from pasture soil.</title>
        <authorList>
            <person name="Kant R."/>
            <person name="van Passel M.W."/>
            <person name="Sangwan P."/>
            <person name="Palva A."/>
            <person name="Lucas S."/>
            <person name="Copeland A."/>
            <person name="Lapidus A."/>
            <person name="Glavina Del Rio T."/>
            <person name="Dalin E."/>
            <person name="Tice H."/>
            <person name="Bruce D."/>
            <person name="Goodwin L."/>
            <person name="Pitluck S."/>
            <person name="Chertkov O."/>
            <person name="Larimer F.W."/>
            <person name="Land M.L."/>
            <person name="Hauser L."/>
            <person name="Brettin T.S."/>
            <person name="Detter J.C."/>
            <person name="Han S."/>
            <person name="de Vos W.M."/>
            <person name="Janssen P.H."/>
            <person name="Smidt H."/>
        </authorList>
    </citation>
    <scope>NUCLEOTIDE SEQUENCE [LARGE SCALE GENOMIC DNA]</scope>
    <source>
        <strain evidence="3 4">Ellin514</strain>
    </source>
</reference>
<gene>
    <name evidence="3" type="ORF">Cflav_PD4830</name>
</gene>
<feature type="domain" description="Response regulatory" evidence="2">
    <location>
        <begin position="12"/>
        <end position="140"/>
    </location>
</feature>
<evidence type="ECO:0000313" key="3">
    <source>
        <dbReference type="EMBL" id="EEF61790.1"/>
    </source>
</evidence>
<comment type="caution">
    <text evidence="3">The sequence shown here is derived from an EMBL/GenBank/DDBJ whole genome shotgun (WGS) entry which is preliminary data.</text>
</comment>
<evidence type="ECO:0000259" key="2">
    <source>
        <dbReference type="PROSITE" id="PS50110"/>
    </source>
</evidence>
<proteinExistence type="predicted"/>
<feature type="modified residue" description="4-aspartylphosphate" evidence="1">
    <location>
        <position position="73"/>
    </location>
</feature>
<dbReference type="Pfam" id="PF00072">
    <property type="entry name" value="Response_reg"/>
    <property type="match status" value="1"/>
</dbReference>
<evidence type="ECO:0000256" key="1">
    <source>
        <dbReference type="PROSITE-ProRule" id="PRU00169"/>
    </source>
</evidence>
<keyword evidence="4" id="KW-1185">Reference proteome</keyword>
<dbReference type="PANTHER" id="PTHR44520">
    <property type="entry name" value="RESPONSE REGULATOR RCP1-RELATED"/>
    <property type="match status" value="1"/>
</dbReference>
<dbReference type="OrthoDB" id="9797769at2"/>
<organism evidence="3 4">
    <name type="scientific">Pedosphaera parvula (strain Ellin514)</name>
    <dbReference type="NCBI Taxonomy" id="320771"/>
    <lineage>
        <taxon>Bacteria</taxon>
        <taxon>Pseudomonadati</taxon>
        <taxon>Verrucomicrobiota</taxon>
        <taxon>Pedosphaerae</taxon>
        <taxon>Pedosphaerales</taxon>
        <taxon>Pedosphaeraceae</taxon>
        <taxon>Pedosphaera</taxon>
    </lineage>
</organism>
<dbReference type="Gene3D" id="3.40.50.2300">
    <property type="match status" value="1"/>
</dbReference>
<accession>B9XES6</accession>
<dbReference type="GO" id="GO:0000160">
    <property type="term" value="P:phosphorelay signal transduction system"/>
    <property type="evidence" value="ECO:0007669"/>
    <property type="project" value="InterPro"/>
</dbReference>
<dbReference type="InterPro" id="IPR052893">
    <property type="entry name" value="TCS_response_regulator"/>
</dbReference>
<dbReference type="PROSITE" id="PS50110">
    <property type="entry name" value="RESPONSE_REGULATORY"/>
    <property type="match status" value="1"/>
</dbReference>
<dbReference type="AlphaFoldDB" id="B9XES6"/>
<protein>
    <submittedName>
        <fullName evidence="3">Response regulator receiver protein</fullName>
    </submittedName>
</protein>
<evidence type="ECO:0000313" key="4">
    <source>
        <dbReference type="Proteomes" id="UP000003688"/>
    </source>
</evidence>
<dbReference type="SMART" id="SM00448">
    <property type="entry name" value="REC"/>
    <property type="match status" value="1"/>
</dbReference>
<name>B9XES6_PEDPL</name>
<keyword evidence="1" id="KW-0597">Phosphoprotein</keyword>